<name>A0A1H5X076_9RHOB</name>
<dbReference type="AlphaFoldDB" id="A0A1H5X076"/>
<evidence type="ECO:0000259" key="1">
    <source>
        <dbReference type="Pfam" id="PF20056"/>
    </source>
</evidence>
<dbReference type="OrthoDB" id="7859249at2"/>
<reference evidence="2 3" key="1">
    <citation type="submission" date="2016-10" db="EMBL/GenBank/DDBJ databases">
        <authorList>
            <person name="de Groot N.N."/>
        </authorList>
    </citation>
    <scope>NUCLEOTIDE SEQUENCE [LARGE SCALE GENOMIC DNA]</scope>
    <source>
        <strain evidence="2 3">DSM 23413</strain>
    </source>
</reference>
<proteinExistence type="predicted"/>
<evidence type="ECO:0000313" key="2">
    <source>
        <dbReference type="EMBL" id="SEG05204.1"/>
    </source>
</evidence>
<accession>A0A1H5X076</accession>
<keyword evidence="3" id="KW-1185">Reference proteome</keyword>
<dbReference type="Proteomes" id="UP000236742">
    <property type="component" value="Unassembled WGS sequence"/>
</dbReference>
<protein>
    <recommendedName>
        <fullName evidence="1">DUF6455 domain-containing protein</fullName>
    </recommendedName>
</protein>
<dbReference type="InterPro" id="IPR045601">
    <property type="entry name" value="DUF6455"/>
</dbReference>
<sequence length="88" mass="9728">MDGSPDRLGDLSRHFWLARSVARVMGLNLSECIARGKLTEDQYARMITRCRAGGCAVMCEAWLATQTSRCDKAPSHCAIAEDLNRLAK</sequence>
<dbReference type="EMBL" id="FNVD01000009">
    <property type="protein sequence ID" value="SEG05204.1"/>
    <property type="molecule type" value="Genomic_DNA"/>
</dbReference>
<evidence type="ECO:0000313" key="3">
    <source>
        <dbReference type="Proteomes" id="UP000236742"/>
    </source>
</evidence>
<dbReference type="Pfam" id="PF20056">
    <property type="entry name" value="DUF6455"/>
    <property type="match status" value="1"/>
</dbReference>
<dbReference type="RefSeq" id="WP_104008359.1">
    <property type="nucleotide sequence ID" value="NZ_FNVD01000009.1"/>
</dbReference>
<feature type="domain" description="DUF6455" evidence="1">
    <location>
        <begin position="8"/>
        <end position="87"/>
    </location>
</feature>
<gene>
    <name evidence="2" type="ORF">SAMN05421751_109119</name>
</gene>
<organism evidence="2 3">
    <name type="scientific">Jhaorihella thermophila</name>
    <dbReference type="NCBI Taxonomy" id="488547"/>
    <lineage>
        <taxon>Bacteria</taxon>
        <taxon>Pseudomonadati</taxon>
        <taxon>Pseudomonadota</taxon>
        <taxon>Alphaproteobacteria</taxon>
        <taxon>Rhodobacterales</taxon>
        <taxon>Paracoccaceae</taxon>
        <taxon>Jhaorihella</taxon>
    </lineage>
</organism>